<keyword evidence="1" id="KW-1133">Transmembrane helix</keyword>
<dbReference type="InParanoid" id="K4ANL6"/>
<keyword evidence="1" id="KW-0472">Membrane</keyword>
<dbReference type="EMBL" id="AGNK02005430">
    <property type="status" value="NOT_ANNOTATED_CDS"/>
    <property type="molecule type" value="Genomic_DNA"/>
</dbReference>
<dbReference type="Gramene" id="KQK87665">
    <property type="protein sequence ID" value="KQK87665"/>
    <property type="gene ID" value="SETIT_040513mg"/>
</dbReference>
<dbReference type="HOGENOM" id="CLU_3369388_0_0_1"/>
<reference evidence="2" key="2">
    <citation type="submission" date="2018-08" db="UniProtKB">
        <authorList>
            <consortium name="EnsemblPlants"/>
        </authorList>
    </citation>
    <scope>IDENTIFICATION</scope>
    <source>
        <strain evidence="2">Yugu1</strain>
    </source>
</reference>
<dbReference type="AlphaFoldDB" id="K4ANL6"/>
<proteinExistence type="predicted"/>
<dbReference type="EnsemblPlants" id="KQK87665">
    <property type="protein sequence ID" value="KQK87665"/>
    <property type="gene ID" value="SETIT_040513mg"/>
</dbReference>
<dbReference type="Proteomes" id="UP000004995">
    <property type="component" value="Unassembled WGS sequence"/>
</dbReference>
<evidence type="ECO:0000256" key="1">
    <source>
        <dbReference type="SAM" id="Phobius"/>
    </source>
</evidence>
<feature type="transmembrane region" description="Helical" evidence="1">
    <location>
        <begin position="17"/>
        <end position="34"/>
    </location>
</feature>
<evidence type="ECO:0000313" key="3">
    <source>
        <dbReference type="Proteomes" id="UP000004995"/>
    </source>
</evidence>
<accession>K4ANL6</accession>
<keyword evidence="3" id="KW-1185">Reference proteome</keyword>
<keyword evidence="1" id="KW-0812">Transmembrane</keyword>
<evidence type="ECO:0000313" key="2">
    <source>
        <dbReference type="EnsemblPlants" id="KQK87665"/>
    </source>
</evidence>
<name>K4ANL6_SETIT</name>
<reference evidence="3" key="1">
    <citation type="journal article" date="2012" name="Nat. Biotechnol.">
        <title>Reference genome sequence of the model plant Setaria.</title>
        <authorList>
            <person name="Bennetzen J.L."/>
            <person name="Schmutz J."/>
            <person name="Wang H."/>
            <person name="Percifield R."/>
            <person name="Hawkins J."/>
            <person name="Pontaroli A.C."/>
            <person name="Estep M."/>
            <person name="Feng L."/>
            <person name="Vaughn J.N."/>
            <person name="Grimwood J."/>
            <person name="Jenkins J."/>
            <person name="Barry K."/>
            <person name="Lindquist E."/>
            <person name="Hellsten U."/>
            <person name="Deshpande S."/>
            <person name="Wang X."/>
            <person name="Wu X."/>
            <person name="Mitros T."/>
            <person name="Triplett J."/>
            <person name="Yang X."/>
            <person name="Ye C.Y."/>
            <person name="Mauro-Herrera M."/>
            <person name="Wang L."/>
            <person name="Li P."/>
            <person name="Sharma M."/>
            <person name="Sharma R."/>
            <person name="Ronald P.C."/>
            <person name="Panaud O."/>
            <person name="Kellogg E.A."/>
            <person name="Brutnell T.P."/>
            <person name="Doust A.N."/>
            <person name="Tuskan G.A."/>
            <person name="Rokhsar D."/>
            <person name="Devos K.M."/>
        </authorList>
    </citation>
    <scope>NUCLEOTIDE SEQUENCE [LARGE SCALE GENOMIC DNA]</scope>
    <source>
        <strain evidence="3">cv. Yugu1</strain>
    </source>
</reference>
<organism evidence="2 3">
    <name type="scientific">Setaria italica</name>
    <name type="common">Foxtail millet</name>
    <name type="synonym">Panicum italicum</name>
    <dbReference type="NCBI Taxonomy" id="4555"/>
    <lineage>
        <taxon>Eukaryota</taxon>
        <taxon>Viridiplantae</taxon>
        <taxon>Streptophyta</taxon>
        <taxon>Embryophyta</taxon>
        <taxon>Tracheophyta</taxon>
        <taxon>Spermatophyta</taxon>
        <taxon>Magnoliopsida</taxon>
        <taxon>Liliopsida</taxon>
        <taxon>Poales</taxon>
        <taxon>Poaceae</taxon>
        <taxon>PACMAD clade</taxon>
        <taxon>Panicoideae</taxon>
        <taxon>Panicodae</taxon>
        <taxon>Paniceae</taxon>
        <taxon>Cenchrinae</taxon>
        <taxon>Setaria</taxon>
    </lineage>
</organism>
<sequence length="35" mass="3967">MAAQFATISTMNNIKRMQWFSFSSGAMPFLLVLLL</sequence>
<protein>
    <submittedName>
        <fullName evidence="2">Uncharacterized protein</fullName>
    </submittedName>
</protein>